<dbReference type="EMBL" id="MASJ01000001">
    <property type="protein sequence ID" value="OCS88319.1"/>
    <property type="molecule type" value="Genomic_DNA"/>
</dbReference>
<dbReference type="STRING" id="33978.A6M13_00295"/>
<organism evidence="3 4">
    <name type="scientific">Caryophanon tenue</name>
    <dbReference type="NCBI Taxonomy" id="33978"/>
    <lineage>
        <taxon>Bacteria</taxon>
        <taxon>Bacillati</taxon>
        <taxon>Bacillota</taxon>
        <taxon>Bacilli</taxon>
        <taxon>Bacillales</taxon>
        <taxon>Caryophanaceae</taxon>
        <taxon>Caryophanon</taxon>
    </lineage>
</organism>
<comment type="caution">
    <text evidence="3">The sequence shown here is derived from an EMBL/GenBank/DDBJ whole genome shotgun (WGS) entry which is preliminary data.</text>
</comment>
<dbReference type="Proteomes" id="UP000093199">
    <property type="component" value="Unassembled WGS sequence"/>
</dbReference>
<evidence type="ECO:0000313" key="3">
    <source>
        <dbReference type="EMBL" id="OCS88319.1"/>
    </source>
</evidence>
<dbReference type="InterPro" id="IPR002901">
    <property type="entry name" value="MGlyc_endo_b_GlcNAc-like_dom"/>
</dbReference>
<feature type="signal peptide" evidence="1">
    <location>
        <begin position="1"/>
        <end position="20"/>
    </location>
</feature>
<dbReference type="RefSeq" id="WP_066542115.1">
    <property type="nucleotide sequence ID" value="NZ_MASJ01000001.1"/>
</dbReference>
<dbReference type="AlphaFoldDB" id="A0A1C0YMJ1"/>
<dbReference type="Pfam" id="PF01832">
    <property type="entry name" value="Glucosaminidase"/>
    <property type="match status" value="1"/>
</dbReference>
<dbReference type="OrthoDB" id="9816557at2"/>
<keyword evidence="4" id="KW-1185">Reference proteome</keyword>
<dbReference type="GO" id="GO:0004040">
    <property type="term" value="F:amidase activity"/>
    <property type="evidence" value="ECO:0007669"/>
    <property type="project" value="InterPro"/>
</dbReference>
<gene>
    <name evidence="3" type="ORF">A6M13_00295</name>
</gene>
<sequence>MRFLQLLPFICLLFLGACTAQEREPLQVQRQTLQADEVITVQAAKTIDVATLNDQRVFVTNKDGERVTGQVTISGQVITIMPPEHGYTAGDYTITITEALLATDGTAAIPNGHEQLVTVPVRYTIEREQNGEVVQIGQYATLAQAEADMTPDSVLYDGNTAIRIPDGQGLLITAAEGTTTLYRNYENGVFQDAATYVSSNAELRLIQRGEQAIKVSLANEQFYIEHGAHTYVPFYTERTHYSVDKGQLYFHVMNYEIGNLSTFALGKAPSFMAPGSKYYSEDGYTFYDARNEFVGHYAPYFQFLSLRSTTHYTAEELDRYIVSMLQEREQQGGQYENAATTSKLLGLGTVLKEIEQTYHVNALLILALAQHESDYGMSNHAQTHQNLFGLYVYDSNPANKTFASVQANVEELVTQFLNKNYIPPTAGYAHGPYFGNKVQGVNVRYASDQFWGVKAAGHAYRIDRALGGKEYERYALMQLADDVGRVHVRRDASEQQAAIYTIRPAAKQFVTAYREQSAPTWLSVISDSGRYTAGYIQKSAFEQ</sequence>
<feature type="chain" id="PRO_5039697328" description="Mannosyl-glycoprotein endo-beta-N-acetylglucosamidase-like domain-containing protein" evidence="1">
    <location>
        <begin position="21"/>
        <end position="543"/>
    </location>
</feature>
<evidence type="ECO:0000313" key="4">
    <source>
        <dbReference type="Proteomes" id="UP000093199"/>
    </source>
</evidence>
<dbReference type="PROSITE" id="PS51257">
    <property type="entry name" value="PROKAR_LIPOPROTEIN"/>
    <property type="match status" value="1"/>
</dbReference>
<name>A0A1C0YMJ1_9BACL</name>
<keyword evidence="1" id="KW-0732">Signal</keyword>
<proteinExistence type="predicted"/>
<accession>A0A1C0YMJ1</accession>
<reference evidence="3 4" key="1">
    <citation type="submission" date="2016-07" db="EMBL/GenBank/DDBJ databases">
        <title>Caryophanon tenue genome sequencing.</title>
        <authorList>
            <person name="Verma A."/>
            <person name="Pal Y."/>
            <person name="Krishnamurthi S."/>
        </authorList>
    </citation>
    <scope>NUCLEOTIDE SEQUENCE [LARGE SCALE GENOMIC DNA]</scope>
    <source>
        <strain evidence="3 4">DSM 14152</strain>
    </source>
</reference>
<protein>
    <recommendedName>
        <fullName evidence="2">Mannosyl-glycoprotein endo-beta-N-acetylglucosamidase-like domain-containing protein</fullName>
    </recommendedName>
</protein>
<evidence type="ECO:0000256" key="1">
    <source>
        <dbReference type="SAM" id="SignalP"/>
    </source>
</evidence>
<feature type="domain" description="Mannosyl-glycoprotein endo-beta-N-acetylglucosamidase-like" evidence="2">
    <location>
        <begin position="351"/>
        <end position="458"/>
    </location>
</feature>
<evidence type="ECO:0000259" key="2">
    <source>
        <dbReference type="Pfam" id="PF01832"/>
    </source>
</evidence>
<dbReference type="Gene3D" id="1.10.530.10">
    <property type="match status" value="1"/>
</dbReference>